<dbReference type="GO" id="GO:0006384">
    <property type="term" value="P:transcription initiation at RNA polymerase III promoter"/>
    <property type="evidence" value="ECO:0007669"/>
    <property type="project" value="TreeGrafter"/>
</dbReference>
<dbReference type="CDD" id="cd04330">
    <property type="entry name" value="RNAP_III_Rpc25_N"/>
    <property type="match status" value="1"/>
</dbReference>
<comment type="caution">
    <text evidence="6">The sequence shown here is derived from an EMBL/GenBank/DDBJ whole genome shotgun (WGS) entry which is preliminary data.</text>
</comment>
<dbReference type="FunFam" id="3.30.1490.120:FF:000002">
    <property type="entry name" value="DNA-directed RNA polymerase III subunit RPC8"/>
    <property type="match status" value="1"/>
</dbReference>
<sequence length="111" mass="12615">MFHLSKIKHTLHLQPHLLSLPLFDAIKGELEMQFLDKVITNLGLCISVYDIFSIDGGFIFPGDGCSTYEVIVRLVMFRPSVGEILRGKIEESNEDGLRCKFLFIPSYLHSN</sequence>
<keyword evidence="3 4" id="KW-0804">Transcription</keyword>
<comment type="subcellular location">
    <subcellularLocation>
        <location evidence="1 4">Nucleus</location>
    </subcellularLocation>
</comment>
<keyword evidence="4" id="KW-0539">Nucleus</keyword>
<comment type="function">
    <text evidence="4">DNA-dependent RNA polymerase which catalyzes the transcription of DNA into RNA using the four ribonucleoside triphosphates as substrates.</text>
</comment>
<evidence type="ECO:0000256" key="2">
    <source>
        <dbReference type="ARBA" id="ARBA00022478"/>
    </source>
</evidence>
<evidence type="ECO:0000256" key="1">
    <source>
        <dbReference type="ARBA" id="ARBA00004123"/>
    </source>
</evidence>
<accession>A0AAP0AZZ6</accession>
<keyword evidence="2 4" id="KW-0240">DNA-directed RNA polymerase</keyword>
<organism evidence="6 7">
    <name type="scientific">Platanthera zijinensis</name>
    <dbReference type="NCBI Taxonomy" id="2320716"/>
    <lineage>
        <taxon>Eukaryota</taxon>
        <taxon>Viridiplantae</taxon>
        <taxon>Streptophyta</taxon>
        <taxon>Embryophyta</taxon>
        <taxon>Tracheophyta</taxon>
        <taxon>Spermatophyta</taxon>
        <taxon>Magnoliopsida</taxon>
        <taxon>Liliopsida</taxon>
        <taxon>Asparagales</taxon>
        <taxon>Orchidaceae</taxon>
        <taxon>Orchidoideae</taxon>
        <taxon>Orchideae</taxon>
        <taxon>Orchidinae</taxon>
        <taxon>Platanthera</taxon>
    </lineage>
</organism>
<dbReference type="Proteomes" id="UP001418222">
    <property type="component" value="Unassembled WGS sequence"/>
</dbReference>
<keyword evidence="7" id="KW-1185">Reference proteome</keyword>
<dbReference type="Gene3D" id="3.30.1490.120">
    <property type="entry name" value="RNA polymerase Rpb7-like, N-terminal domain"/>
    <property type="match status" value="1"/>
</dbReference>
<protein>
    <recommendedName>
        <fullName evidence="4">DNA-directed RNA polymerase subunit</fullName>
    </recommendedName>
</protein>
<dbReference type="SUPFAM" id="SSF88798">
    <property type="entry name" value="N-terminal, heterodimerisation domain of RBP7 (RpoE)"/>
    <property type="match status" value="1"/>
</dbReference>
<dbReference type="InterPro" id="IPR036898">
    <property type="entry name" value="RNA_pol_Rpb7-like_N_sf"/>
</dbReference>
<dbReference type="InterPro" id="IPR005576">
    <property type="entry name" value="Rpb7-like_N"/>
</dbReference>
<name>A0AAP0AZZ6_9ASPA</name>
<evidence type="ECO:0000313" key="7">
    <source>
        <dbReference type="Proteomes" id="UP001418222"/>
    </source>
</evidence>
<evidence type="ECO:0000256" key="3">
    <source>
        <dbReference type="ARBA" id="ARBA00023163"/>
    </source>
</evidence>
<evidence type="ECO:0000313" key="6">
    <source>
        <dbReference type="EMBL" id="KAK8921558.1"/>
    </source>
</evidence>
<dbReference type="PANTHER" id="PTHR12709:SF1">
    <property type="entry name" value="DNA-DIRECTED RNA POLYMERASE III SUBUNIT RPC8"/>
    <property type="match status" value="1"/>
</dbReference>
<dbReference type="PANTHER" id="PTHR12709">
    <property type="entry name" value="DNA-DIRECTED RNA POLYMERASE II, III"/>
    <property type="match status" value="1"/>
</dbReference>
<reference evidence="6 7" key="1">
    <citation type="journal article" date="2022" name="Nat. Plants">
        <title>Genomes of leafy and leafless Platanthera orchids illuminate the evolution of mycoheterotrophy.</title>
        <authorList>
            <person name="Li M.H."/>
            <person name="Liu K.W."/>
            <person name="Li Z."/>
            <person name="Lu H.C."/>
            <person name="Ye Q.L."/>
            <person name="Zhang D."/>
            <person name="Wang J.Y."/>
            <person name="Li Y.F."/>
            <person name="Zhong Z.M."/>
            <person name="Liu X."/>
            <person name="Yu X."/>
            <person name="Liu D.K."/>
            <person name="Tu X.D."/>
            <person name="Liu B."/>
            <person name="Hao Y."/>
            <person name="Liao X.Y."/>
            <person name="Jiang Y.T."/>
            <person name="Sun W.H."/>
            <person name="Chen J."/>
            <person name="Chen Y.Q."/>
            <person name="Ai Y."/>
            <person name="Zhai J.W."/>
            <person name="Wu S.S."/>
            <person name="Zhou Z."/>
            <person name="Hsiao Y.Y."/>
            <person name="Wu W.L."/>
            <person name="Chen Y.Y."/>
            <person name="Lin Y.F."/>
            <person name="Hsu J.L."/>
            <person name="Li C.Y."/>
            <person name="Wang Z.W."/>
            <person name="Zhao X."/>
            <person name="Zhong W.Y."/>
            <person name="Ma X.K."/>
            <person name="Ma L."/>
            <person name="Huang J."/>
            <person name="Chen G.Z."/>
            <person name="Huang M.Z."/>
            <person name="Huang L."/>
            <person name="Peng D.H."/>
            <person name="Luo Y.B."/>
            <person name="Zou S.Q."/>
            <person name="Chen S.P."/>
            <person name="Lan S."/>
            <person name="Tsai W.C."/>
            <person name="Van de Peer Y."/>
            <person name="Liu Z.J."/>
        </authorList>
    </citation>
    <scope>NUCLEOTIDE SEQUENCE [LARGE SCALE GENOMIC DNA]</scope>
    <source>
        <strain evidence="6">Lor287</strain>
    </source>
</reference>
<evidence type="ECO:0000256" key="4">
    <source>
        <dbReference type="RuleBase" id="RU369086"/>
    </source>
</evidence>
<dbReference type="EMBL" id="JBBWWQ010000018">
    <property type="protein sequence ID" value="KAK8921558.1"/>
    <property type="molecule type" value="Genomic_DNA"/>
</dbReference>
<dbReference type="GO" id="GO:0005666">
    <property type="term" value="C:RNA polymerase III complex"/>
    <property type="evidence" value="ECO:0007669"/>
    <property type="project" value="TreeGrafter"/>
</dbReference>
<dbReference type="AlphaFoldDB" id="A0AAP0AZZ6"/>
<dbReference type="InterPro" id="IPR045113">
    <property type="entry name" value="Rpb7-like"/>
</dbReference>
<evidence type="ECO:0000259" key="5">
    <source>
        <dbReference type="Pfam" id="PF03876"/>
    </source>
</evidence>
<feature type="domain" description="RNA polymerase Rpb7-like N-terminal" evidence="5">
    <location>
        <begin position="8"/>
        <end position="64"/>
    </location>
</feature>
<gene>
    <name evidence="6" type="ORF">KSP39_PZI019949</name>
</gene>
<dbReference type="Pfam" id="PF03876">
    <property type="entry name" value="SHS2_Rpb7-N"/>
    <property type="match status" value="1"/>
</dbReference>
<proteinExistence type="predicted"/>